<dbReference type="EMBL" id="JBHRSW010000004">
    <property type="protein sequence ID" value="MFC3120355.1"/>
    <property type="molecule type" value="Genomic_DNA"/>
</dbReference>
<dbReference type="InterPro" id="IPR012910">
    <property type="entry name" value="Plug_dom"/>
</dbReference>
<accession>A0ABV7FN89</accession>
<comment type="subcellular location">
    <subcellularLocation>
        <location evidence="1 4">Cell outer membrane</location>
    </subcellularLocation>
</comment>
<evidence type="ECO:0000313" key="9">
    <source>
        <dbReference type="Proteomes" id="UP001595478"/>
    </source>
</evidence>
<comment type="caution">
    <text evidence="8">The sequence shown here is derived from an EMBL/GenBank/DDBJ whole genome shotgun (WGS) entry which is preliminary data.</text>
</comment>
<dbReference type="SUPFAM" id="SSF56935">
    <property type="entry name" value="Porins"/>
    <property type="match status" value="1"/>
</dbReference>
<keyword evidence="8" id="KW-0675">Receptor</keyword>
<keyword evidence="9" id="KW-1185">Reference proteome</keyword>
<proteinExistence type="inferred from homology"/>
<keyword evidence="4" id="KW-0798">TonB box</keyword>
<evidence type="ECO:0000259" key="6">
    <source>
        <dbReference type="Pfam" id="PF00593"/>
    </source>
</evidence>
<feature type="chain" id="PRO_5046594857" evidence="5">
    <location>
        <begin position="28"/>
        <end position="1104"/>
    </location>
</feature>
<comment type="similarity">
    <text evidence="4">Belongs to the TonB-dependent receptor family.</text>
</comment>
<evidence type="ECO:0000313" key="8">
    <source>
        <dbReference type="EMBL" id="MFC3120355.1"/>
    </source>
</evidence>
<dbReference type="Pfam" id="PF00593">
    <property type="entry name" value="TonB_dep_Rec_b-barrel"/>
    <property type="match status" value="1"/>
</dbReference>
<dbReference type="Gene3D" id="2.40.170.20">
    <property type="entry name" value="TonB-dependent receptor, beta-barrel domain"/>
    <property type="match status" value="1"/>
</dbReference>
<dbReference type="PANTHER" id="PTHR47234:SF2">
    <property type="entry name" value="TONB-DEPENDENT RECEPTOR"/>
    <property type="match status" value="1"/>
</dbReference>
<name>A0ABV7FN89_9ALTE</name>
<dbReference type="InterPro" id="IPR036942">
    <property type="entry name" value="Beta-barrel_TonB_sf"/>
</dbReference>
<keyword evidence="5" id="KW-0732">Signal</keyword>
<feature type="domain" description="TonB-dependent receptor plug" evidence="7">
    <location>
        <begin position="57"/>
        <end position="171"/>
    </location>
</feature>
<dbReference type="Pfam" id="PF07715">
    <property type="entry name" value="Plug"/>
    <property type="match status" value="1"/>
</dbReference>
<evidence type="ECO:0000256" key="3">
    <source>
        <dbReference type="ARBA" id="ARBA00023237"/>
    </source>
</evidence>
<reference evidence="9" key="1">
    <citation type="journal article" date="2019" name="Int. J. Syst. Evol. Microbiol.">
        <title>The Global Catalogue of Microorganisms (GCM) 10K type strain sequencing project: providing services to taxonomists for standard genome sequencing and annotation.</title>
        <authorList>
            <consortium name="The Broad Institute Genomics Platform"/>
            <consortium name="The Broad Institute Genome Sequencing Center for Infectious Disease"/>
            <person name="Wu L."/>
            <person name="Ma J."/>
        </authorList>
    </citation>
    <scope>NUCLEOTIDE SEQUENCE [LARGE SCALE GENOMIC DNA]</scope>
    <source>
        <strain evidence="9">KCTC 52473</strain>
    </source>
</reference>
<sequence length="1104" mass="120240">MIFSKSRIAIAMAASMGLGLSSGASLAQESSNETAADENVEKISITGSRLRRAEFSQASPVFSFGSEDISVRGFTNVASILNQSPLFGGSQTPVGAQDAADAGQNQVNLFDLGTVRTLTLVNGRRFVSGQSPTLGGSQVDLNSIPAALIERIEVVPLTGAASYGADAIAGTVNIILKDDYEGFQAWVQGGNNEEGNYKQINFGVVGGGNFAEDRGNVTFGMEYTKDDGLLRCDFDELCINNPFQDDPRNRYLDLDGDGVPDDRNGDGVLDANDAQSSTAIRRGQRIRLFGETGSIGPLGGAWIAGAAGAASDGNFYGWTPGGDLDTCQPGPAADRGIFAYTPDGESESDICGSDFFDSVAQIISPVSRFNTYASLSYDITDEITYKTDFVFSNSKARELVNQGGFQTHFFGGTGAPLDFDLSNPFLSAQTVDQLTGLGFEDGFSLYRFNNDIVSLGANANENSTWRVSNILEGVFTLADKDFWWDISVVHGRNDSVVETVGIVDGRFLNAVDARRIDDALLEQVRLQDPEDATDDLESLDAALLALQNSRSQFTGGFQRGDIICGAYADLAAGTLGGFNSRASGNGLTDEDLPFIDGCVPLNLFGDAAQLNSPEALDFIQGGPRFARSENKQTVFTANIGGSAFELPAGFVDFVVGYERRIEKGTYRPGLGLRVPVTRSSLDQSVLGGFDTNEYYFELAVPLIDESMDIPLVQGLDLTLAYRNQEFNTDAPRGFEDRSTDEDVYQVSLMWDLNDEVAVRGTYATAFRNPSIQELFQPEVQTFINGDDPCDARSVGLGPNPSVRRANCESIGIDPDTFTSNIQDGTISTGFESGNQDLQPETNESYSVGIVYSPKAVDGLDIAIDYYNLEIEDSIEQLEFEDQAAICFDSNNFPNEPACNSFIRDDDFQVIRVTELPINVATSTFESVTFKVLYEHDLGEWGTLKLDSFNQYNITNEFQATPGSEVEEDVGDFADPDYLGTFDIDWYYDDWLVSWRTRWQSSVAIDALEQQVYADSFDNSTTGFLDNGDEVTLWTGNWDNSTGTRFITDLSASYTFSSNTTVQLNVFNLFDRDPGANGVKAWGVRHFGLDEQIGRRFSLRVTQTF</sequence>
<organism evidence="8 9">
    <name type="scientific">Agaribacter flavus</name>
    <dbReference type="NCBI Taxonomy" id="1902781"/>
    <lineage>
        <taxon>Bacteria</taxon>
        <taxon>Pseudomonadati</taxon>
        <taxon>Pseudomonadota</taxon>
        <taxon>Gammaproteobacteria</taxon>
        <taxon>Alteromonadales</taxon>
        <taxon>Alteromonadaceae</taxon>
        <taxon>Agaribacter</taxon>
    </lineage>
</organism>
<dbReference type="InterPro" id="IPR000531">
    <property type="entry name" value="Beta-barrel_TonB"/>
</dbReference>
<evidence type="ECO:0000256" key="1">
    <source>
        <dbReference type="ARBA" id="ARBA00004442"/>
    </source>
</evidence>
<dbReference type="PANTHER" id="PTHR47234">
    <property type="match status" value="1"/>
</dbReference>
<dbReference type="RefSeq" id="WP_376918492.1">
    <property type="nucleotide sequence ID" value="NZ_JBHRSW010000004.1"/>
</dbReference>
<feature type="signal peptide" evidence="5">
    <location>
        <begin position="1"/>
        <end position="27"/>
    </location>
</feature>
<dbReference type="Gene3D" id="2.170.130.10">
    <property type="entry name" value="TonB-dependent receptor, plug domain"/>
    <property type="match status" value="1"/>
</dbReference>
<dbReference type="InterPro" id="IPR037066">
    <property type="entry name" value="Plug_dom_sf"/>
</dbReference>
<keyword evidence="2 4" id="KW-0472">Membrane</keyword>
<gene>
    <name evidence="8" type="ORF">ACFOHL_01845</name>
</gene>
<dbReference type="Proteomes" id="UP001595478">
    <property type="component" value="Unassembled WGS sequence"/>
</dbReference>
<evidence type="ECO:0000259" key="7">
    <source>
        <dbReference type="Pfam" id="PF07715"/>
    </source>
</evidence>
<evidence type="ECO:0000256" key="4">
    <source>
        <dbReference type="RuleBase" id="RU003357"/>
    </source>
</evidence>
<feature type="domain" description="TonB-dependent receptor-like beta-barrel" evidence="6">
    <location>
        <begin position="637"/>
        <end position="1068"/>
    </location>
</feature>
<evidence type="ECO:0000256" key="2">
    <source>
        <dbReference type="ARBA" id="ARBA00023136"/>
    </source>
</evidence>
<evidence type="ECO:0000256" key="5">
    <source>
        <dbReference type="SAM" id="SignalP"/>
    </source>
</evidence>
<protein>
    <submittedName>
        <fullName evidence="8">TonB-dependent receptor domain-containing protein</fullName>
    </submittedName>
</protein>
<keyword evidence="3" id="KW-0998">Cell outer membrane</keyword>